<dbReference type="Pfam" id="PF16344">
    <property type="entry name" value="FecR_C"/>
    <property type="match status" value="1"/>
</dbReference>
<evidence type="ECO:0000313" key="5">
    <source>
        <dbReference type="EMBL" id="MBD1420594.1"/>
    </source>
</evidence>
<keyword evidence="2" id="KW-0812">Transmembrane</keyword>
<dbReference type="Gene3D" id="2.60.120.1440">
    <property type="match status" value="1"/>
</dbReference>
<dbReference type="InterPro" id="IPR012373">
    <property type="entry name" value="Ferrdict_sens_TM"/>
</dbReference>
<dbReference type="EMBL" id="JACNYL010000001">
    <property type="protein sequence ID" value="MBD1420594.1"/>
    <property type="molecule type" value="Genomic_DNA"/>
</dbReference>
<feature type="transmembrane region" description="Helical" evidence="2">
    <location>
        <begin position="82"/>
        <end position="104"/>
    </location>
</feature>
<dbReference type="InterPro" id="IPR006860">
    <property type="entry name" value="FecR"/>
</dbReference>
<feature type="compositionally biased region" description="Polar residues" evidence="1">
    <location>
        <begin position="259"/>
        <end position="269"/>
    </location>
</feature>
<dbReference type="PANTHER" id="PTHR30273:SF2">
    <property type="entry name" value="PROTEIN FECR"/>
    <property type="match status" value="1"/>
</dbReference>
<evidence type="ECO:0000256" key="2">
    <source>
        <dbReference type="SAM" id="Phobius"/>
    </source>
</evidence>
<comment type="caution">
    <text evidence="5">The sequence shown here is derived from an EMBL/GenBank/DDBJ whole genome shotgun (WGS) entry which is preliminary data.</text>
</comment>
<evidence type="ECO:0000256" key="1">
    <source>
        <dbReference type="SAM" id="MobiDB-lite"/>
    </source>
</evidence>
<feature type="domain" description="Protein FecR C-terminal" evidence="4">
    <location>
        <begin position="273"/>
        <end position="341"/>
    </location>
</feature>
<evidence type="ECO:0000313" key="6">
    <source>
        <dbReference type="Proteomes" id="UP000651112"/>
    </source>
</evidence>
<dbReference type="Proteomes" id="UP000651112">
    <property type="component" value="Unassembled WGS sequence"/>
</dbReference>
<dbReference type="PIRSF" id="PIRSF018266">
    <property type="entry name" value="FecR"/>
    <property type="match status" value="1"/>
</dbReference>
<evidence type="ECO:0000259" key="4">
    <source>
        <dbReference type="Pfam" id="PF16344"/>
    </source>
</evidence>
<name>A0ABR7XN50_9SPHI</name>
<gene>
    <name evidence="5" type="ORF">H8B21_03325</name>
</gene>
<accession>A0ABR7XN50</accession>
<evidence type="ECO:0000259" key="3">
    <source>
        <dbReference type="Pfam" id="PF04773"/>
    </source>
</evidence>
<dbReference type="InterPro" id="IPR032508">
    <property type="entry name" value="FecR_C"/>
</dbReference>
<dbReference type="Pfam" id="PF04773">
    <property type="entry name" value="FecR"/>
    <property type="match status" value="1"/>
</dbReference>
<dbReference type="Gene3D" id="3.55.50.30">
    <property type="match status" value="1"/>
</dbReference>
<dbReference type="RefSeq" id="WP_190312349.1">
    <property type="nucleotide sequence ID" value="NZ_JACNYL010000001.1"/>
</dbReference>
<feature type="compositionally biased region" description="Basic and acidic residues" evidence="1">
    <location>
        <begin position="248"/>
        <end position="258"/>
    </location>
</feature>
<protein>
    <submittedName>
        <fullName evidence="5">DUF4974 domain-containing protein</fullName>
    </submittedName>
</protein>
<keyword evidence="2" id="KW-0472">Membrane</keyword>
<feature type="domain" description="FecR protein" evidence="3">
    <location>
        <begin position="120"/>
        <end position="209"/>
    </location>
</feature>
<keyword evidence="2" id="KW-1133">Transmembrane helix</keyword>
<organism evidence="5 6">
    <name type="scientific">Sphingobacterium chuzhouense</name>
    <dbReference type="NCBI Taxonomy" id="1742264"/>
    <lineage>
        <taxon>Bacteria</taxon>
        <taxon>Pseudomonadati</taxon>
        <taxon>Bacteroidota</taxon>
        <taxon>Sphingobacteriia</taxon>
        <taxon>Sphingobacteriales</taxon>
        <taxon>Sphingobacteriaceae</taxon>
        <taxon>Sphingobacterium</taxon>
    </lineage>
</organism>
<reference evidence="5 6" key="1">
    <citation type="submission" date="2020-08" db="EMBL/GenBank/DDBJ databases">
        <title>Sphingobacterium sp. DN00404 isolated from aquaculture water.</title>
        <authorList>
            <person name="Zhang M."/>
        </authorList>
    </citation>
    <scope>NUCLEOTIDE SEQUENCE [LARGE SCALE GENOMIC DNA]</scope>
    <source>
        <strain evidence="5 6">KCTC 42746</strain>
    </source>
</reference>
<dbReference type="PANTHER" id="PTHR30273">
    <property type="entry name" value="PERIPLASMIC SIGNAL SENSOR AND SIGMA FACTOR ACTIVATOR FECR-RELATED"/>
    <property type="match status" value="1"/>
</dbReference>
<feature type="region of interest" description="Disordered" evidence="1">
    <location>
        <begin position="248"/>
        <end position="269"/>
    </location>
</feature>
<proteinExistence type="predicted"/>
<sequence>MISQRAIQNFLKGALPREESEAIARYLRENPDALTPFLNEDDWLSYLTKYQNNNTLNHDLRENDKLIAFWAEEKQKRKRRNVFRLAVSVAASIVIILGIFVLLLHQEQRPINQNHDFFVNTGTDSLLFSLKDGTQVNLAPNSNLKYEITEENERLATLDGGAHFVVQRDSLRKFIVKAQEIYSTVLGTSFSVQANKSDRIIRVGLHTGKLAVQYISDNFSKDKYILQPGDVYYYSKETQQEEVIRHQPSELIDSKENPSHPTTETRNPENQWYMFNNQPLGEVFDQLSGIYGVDIYYHTEDLKELTFIGKIDKTDTLEQILEYLSRLNGLELSKKNNQYIIKNKIPN</sequence>
<keyword evidence="6" id="KW-1185">Reference proteome</keyword>